<dbReference type="PRINTS" id="PR00081">
    <property type="entry name" value="GDHRDH"/>
</dbReference>
<evidence type="ECO:0000313" key="7">
    <source>
        <dbReference type="RefSeq" id="XP_012934683.1"/>
    </source>
</evidence>
<keyword evidence="2" id="KW-0521">NADP</keyword>
<comment type="similarity">
    <text evidence="1 5">Belongs to the short-chain dehydrogenases/reductases (SDR) family.</text>
</comment>
<dbReference type="GeneID" id="101854477"/>
<evidence type="ECO:0000256" key="1">
    <source>
        <dbReference type="ARBA" id="ARBA00006484"/>
    </source>
</evidence>
<reference evidence="7" key="1">
    <citation type="submission" date="2025-08" db="UniProtKB">
        <authorList>
            <consortium name="RefSeq"/>
        </authorList>
    </citation>
    <scope>IDENTIFICATION</scope>
</reference>
<dbReference type="Pfam" id="PF00106">
    <property type="entry name" value="adh_short"/>
    <property type="match status" value="1"/>
</dbReference>
<dbReference type="InterPro" id="IPR002347">
    <property type="entry name" value="SDR_fam"/>
</dbReference>
<evidence type="ECO:0000256" key="3">
    <source>
        <dbReference type="ARBA" id="ARBA00023002"/>
    </source>
</evidence>
<keyword evidence="6" id="KW-1185">Reference proteome</keyword>
<dbReference type="EC" id="1.1.1.184" evidence="4"/>
<name>A0ABM0ZUE6_APLCA</name>
<dbReference type="RefSeq" id="XP_012934683.1">
    <property type="nucleotide sequence ID" value="XM_013079229.2"/>
</dbReference>
<sequence length="289" mass="31612">MSTKVAVVTGSNKGIGLAIVRALCQKFQGDVVLTARDESRGQEAVKELEKENLHPKFHPLDVSDHESVVKLRDFLQRQYQGLDVLVNNAGIAYQKDAGFSFAEEVEGTCKVNFFAPLDVCTVLSPLLRPHARVVNVSSMASQVCLTRCSESLQNRFTDPALSMDELVALMNSFVQSAKDGTTESLGFPANSYFTSKLGTTVMSMIQQREMDKARGVETDIIVNACCPGFVSTDMTKHKGRLTPDQGAETPVYLALLPPGTTSPRGKFIREKEISPWDPHAHIPLPSVAK</sequence>
<evidence type="ECO:0000256" key="5">
    <source>
        <dbReference type="RuleBase" id="RU000363"/>
    </source>
</evidence>
<dbReference type="PRINTS" id="PR00080">
    <property type="entry name" value="SDRFAMILY"/>
</dbReference>
<accession>A0ABM0ZUE6</accession>
<evidence type="ECO:0000256" key="2">
    <source>
        <dbReference type="ARBA" id="ARBA00022857"/>
    </source>
</evidence>
<dbReference type="SUPFAM" id="SSF51735">
    <property type="entry name" value="NAD(P)-binding Rossmann-fold domains"/>
    <property type="match status" value="1"/>
</dbReference>
<dbReference type="InterPro" id="IPR045313">
    <property type="entry name" value="CBR1-like"/>
</dbReference>
<dbReference type="Proteomes" id="UP000694888">
    <property type="component" value="Unplaced"/>
</dbReference>
<dbReference type="Gene3D" id="3.40.50.720">
    <property type="entry name" value="NAD(P)-binding Rossmann-like Domain"/>
    <property type="match status" value="1"/>
</dbReference>
<dbReference type="InterPro" id="IPR036291">
    <property type="entry name" value="NAD(P)-bd_dom_sf"/>
</dbReference>
<evidence type="ECO:0000256" key="4">
    <source>
        <dbReference type="ARBA" id="ARBA00026118"/>
    </source>
</evidence>
<protein>
    <recommendedName>
        <fullName evidence="4">carbonyl reductase (NADPH)</fullName>
        <ecNumber evidence="4">1.1.1.184</ecNumber>
    </recommendedName>
</protein>
<keyword evidence="3" id="KW-0560">Oxidoreductase</keyword>
<gene>
    <name evidence="7" type="primary">LOC101854477</name>
</gene>
<proteinExistence type="inferred from homology"/>
<dbReference type="PANTHER" id="PTHR43963:SF4">
    <property type="entry name" value="CARBONYL REDUCTASE (NADPH)"/>
    <property type="match status" value="1"/>
</dbReference>
<dbReference type="PANTHER" id="PTHR43963">
    <property type="entry name" value="CARBONYL REDUCTASE 1-RELATED"/>
    <property type="match status" value="1"/>
</dbReference>
<organism evidence="6 7">
    <name type="scientific">Aplysia californica</name>
    <name type="common">California sea hare</name>
    <dbReference type="NCBI Taxonomy" id="6500"/>
    <lineage>
        <taxon>Eukaryota</taxon>
        <taxon>Metazoa</taxon>
        <taxon>Spiralia</taxon>
        <taxon>Lophotrochozoa</taxon>
        <taxon>Mollusca</taxon>
        <taxon>Gastropoda</taxon>
        <taxon>Heterobranchia</taxon>
        <taxon>Euthyneura</taxon>
        <taxon>Tectipleura</taxon>
        <taxon>Aplysiida</taxon>
        <taxon>Aplysioidea</taxon>
        <taxon>Aplysiidae</taxon>
        <taxon>Aplysia</taxon>
    </lineage>
</organism>
<evidence type="ECO:0000313" key="6">
    <source>
        <dbReference type="Proteomes" id="UP000694888"/>
    </source>
</evidence>
<dbReference type="CDD" id="cd05324">
    <property type="entry name" value="carb_red_PTCR-like_SDR_c"/>
    <property type="match status" value="1"/>
</dbReference>